<reference evidence="2 3" key="1">
    <citation type="journal article" date="2021" name="Elife">
        <title>Chloroplast acquisition without the gene transfer in kleptoplastic sea slugs, Plakobranchus ocellatus.</title>
        <authorList>
            <person name="Maeda T."/>
            <person name="Takahashi S."/>
            <person name="Yoshida T."/>
            <person name="Shimamura S."/>
            <person name="Takaki Y."/>
            <person name="Nagai Y."/>
            <person name="Toyoda A."/>
            <person name="Suzuki Y."/>
            <person name="Arimoto A."/>
            <person name="Ishii H."/>
            <person name="Satoh N."/>
            <person name="Nishiyama T."/>
            <person name="Hasebe M."/>
            <person name="Maruyama T."/>
            <person name="Minagawa J."/>
            <person name="Obokata J."/>
            <person name="Shigenobu S."/>
        </authorList>
    </citation>
    <scope>NUCLEOTIDE SEQUENCE [LARGE SCALE GENOMIC DNA]</scope>
</reference>
<evidence type="ECO:0000256" key="1">
    <source>
        <dbReference type="SAM" id="MobiDB-lite"/>
    </source>
</evidence>
<keyword evidence="3" id="KW-1185">Reference proteome</keyword>
<evidence type="ECO:0008006" key="4">
    <source>
        <dbReference type="Google" id="ProtNLM"/>
    </source>
</evidence>
<dbReference type="AlphaFoldDB" id="A0AAV4D8S8"/>
<dbReference type="Proteomes" id="UP000735302">
    <property type="component" value="Unassembled WGS sequence"/>
</dbReference>
<feature type="region of interest" description="Disordered" evidence="1">
    <location>
        <begin position="58"/>
        <end position="79"/>
    </location>
</feature>
<protein>
    <recommendedName>
        <fullName evidence="4">CHHC U11-48K-type domain-containing protein</fullName>
    </recommendedName>
</protein>
<feature type="compositionally biased region" description="Basic and acidic residues" evidence="1">
    <location>
        <begin position="68"/>
        <end position="79"/>
    </location>
</feature>
<sequence length="79" mass="9158">MKQPPCPHETVAHHLFECPSLKDLRARFLPPDSTYTTPSKQMLSSYSRLTNTMLGQGVKELTPNDSWITERKEKRKRES</sequence>
<evidence type="ECO:0000313" key="2">
    <source>
        <dbReference type="EMBL" id="GFO40594.1"/>
    </source>
</evidence>
<comment type="caution">
    <text evidence="2">The sequence shown here is derived from an EMBL/GenBank/DDBJ whole genome shotgun (WGS) entry which is preliminary data.</text>
</comment>
<gene>
    <name evidence="2" type="ORF">PoB_006709900</name>
</gene>
<organism evidence="2 3">
    <name type="scientific">Plakobranchus ocellatus</name>
    <dbReference type="NCBI Taxonomy" id="259542"/>
    <lineage>
        <taxon>Eukaryota</taxon>
        <taxon>Metazoa</taxon>
        <taxon>Spiralia</taxon>
        <taxon>Lophotrochozoa</taxon>
        <taxon>Mollusca</taxon>
        <taxon>Gastropoda</taxon>
        <taxon>Heterobranchia</taxon>
        <taxon>Euthyneura</taxon>
        <taxon>Panpulmonata</taxon>
        <taxon>Sacoglossa</taxon>
        <taxon>Placobranchoidea</taxon>
        <taxon>Plakobranchidae</taxon>
        <taxon>Plakobranchus</taxon>
    </lineage>
</organism>
<name>A0AAV4D8S8_9GAST</name>
<proteinExistence type="predicted"/>
<evidence type="ECO:0000313" key="3">
    <source>
        <dbReference type="Proteomes" id="UP000735302"/>
    </source>
</evidence>
<accession>A0AAV4D8S8</accession>
<dbReference type="EMBL" id="BLXT01007620">
    <property type="protein sequence ID" value="GFO40594.1"/>
    <property type="molecule type" value="Genomic_DNA"/>
</dbReference>